<proteinExistence type="predicted"/>
<reference evidence="1 2" key="1">
    <citation type="journal article" date="2018" name="PLoS Genet.">
        <title>Population sequencing reveals clonal diversity and ancestral inbreeding in the grapevine cultivar Chardonnay.</title>
        <authorList>
            <person name="Roach M.J."/>
            <person name="Johnson D.L."/>
            <person name="Bohlmann J."/>
            <person name="van Vuuren H.J."/>
            <person name="Jones S.J."/>
            <person name="Pretorius I.S."/>
            <person name="Schmidt S.A."/>
            <person name="Borneman A.R."/>
        </authorList>
    </citation>
    <scope>NUCLEOTIDE SEQUENCE [LARGE SCALE GENOMIC DNA]</scope>
    <source>
        <strain evidence="2">cv. Chardonnay</strain>
        <tissue evidence="1">Leaf</tissue>
    </source>
</reference>
<comment type="caution">
    <text evidence="1">The sequence shown here is derived from an EMBL/GenBank/DDBJ whole genome shotgun (WGS) entry which is preliminary data.</text>
</comment>
<dbReference type="Proteomes" id="UP000288805">
    <property type="component" value="Unassembled WGS sequence"/>
</dbReference>
<dbReference type="EMBL" id="QGNW01000996">
    <property type="protein sequence ID" value="RVW57963.1"/>
    <property type="molecule type" value="Genomic_DNA"/>
</dbReference>
<evidence type="ECO:0000313" key="2">
    <source>
        <dbReference type="Proteomes" id="UP000288805"/>
    </source>
</evidence>
<organism evidence="1 2">
    <name type="scientific">Vitis vinifera</name>
    <name type="common">Grape</name>
    <dbReference type="NCBI Taxonomy" id="29760"/>
    <lineage>
        <taxon>Eukaryota</taxon>
        <taxon>Viridiplantae</taxon>
        <taxon>Streptophyta</taxon>
        <taxon>Embryophyta</taxon>
        <taxon>Tracheophyta</taxon>
        <taxon>Spermatophyta</taxon>
        <taxon>Magnoliopsida</taxon>
        <taxon>eudicotyledons</taxon>
        <taxon>Gunneridae</taxon>
        <taxon>Pentapetalae</taxon>
        <taxon>rosids</taxon>
        <taxon>Vitales</taxon>
        <taxon>Vitaceae</taxon>
        <taxon>Viteae</taxon>
        <taxon>Vitis</taxon>
    </lineage>
</organism>
<sequence length="133" mass="14536">MYGISAIISYPKFILPHAIISRKDPIDSMQLPRRKLTMKASRSPLKPALPSYQNLVPRAQIVAEMEVEGGVPDMGDDELVCMLSEGDLDGDGALKSDGVLHSHVQIESWFDGRTQAVGGGDVHMKQKMEALGF</sequence>
<name>A0A438FDD3_VITVI</name>
<protein>
    <submittedName>
        <fullName evidence="1">Uncharacterized protein</fullName>
    </submittedName>
</protein>
<evidence type="ECO:0000313" key="1">
    <source>
        <dbReference type="EMBL" id="RVW57963.1"/>
    </source>
</evidence>
<accession>A0A438FDD3</accession>
<gene>
    <name evidence="1" type="ORF">CK203_114399</name>
</gene>
<dbReference type="AlphaFoldDB" id="A0A438FDD3"/>